<evidence type="ECO:0000313" key="1">
    <source>
        <dbReference type="EMBL" id="AGL01147.1"/>
    </source>
</evidence>
<dbReference type="EMBL" id="CP003273">
    <property type="protein sequence ID" value="AGL01147.1"/>
    <property type="molecule type" value="Genomic_DNA"/>
</dbReference>
<organism evidence="1 2">
    <name type="scientific">Desulfoscipio gibsoniae DSM 7213</name>
    <dbReference type="NCBI Taxonomy" id="767817"/>
    <lineage>
        <taxon>Bacteria</taxon>
        <taxon>Bacillati</taxon>
        <taxon>Bacillota</taxon>
        <taxon>Clostridia</taxon>
        <taxon>Eubacteriales</taxon>
        <taxon>Desulfallaceae</taxon>
        <taxon>Desulfoscipio</taxon>
    </lineage>
</organism>
<dbReference type="HOGENOM" id="CLU_1178701_0_0_9"/>
<reference evidence="1 2" key="1">
    <citation type="submission" date="2012-01" db="EMBL/GenBank/DDBJ databases">
        <title>Complete sequence of Desulfotomaculum gibsoniae DSM 7213.</title>
        <authorList>
            <consortium name="US DOE Joint Genome Institute"/>
            <person name="Lucas S."/>
            <person name="Han J."/>
            <person name="Lapidus A."/>
            <person name="Cheng J.-F."/>
            <person name="Goodwin L."/>
            <person name="Pitluck S."/>
            <person name="Peters L."/>
            <person name="Ovchinnikova G."/>
            <person name="Teshima H."/>
            <person name="Detter J.C."/>
            <person name="Han C."/>
            <person name="Tapia R."/>
            <person name="Land M."/>
            <person name="Hauser L."/>
            <person name="Kyrpides N."/>
            <person name="Ivanova N."/>
            <person name="Pagani I."/>
            <person name="Parshina S."/>
            <person name="Plugge C."/>
            <person name="Muyzer G."/>
            <person name="Kuever J."/>
            <person name="Ivanova A."/>
            <person name="Nazina T."/>
            <person name="Klenk H.-P."/>
            <person name="Brambilla E."/>
            <person name="Spring S."/>
            <person name="Stams A.F."/>
            <person name="Woyke T."/>
        </authorList>
    </citation>
    <scope>NUCLEOTIDE SEQUENCE [LARGE SCALE GENOMIC DNA]</scope>
    <source>
        <strain evidence="1 2">DSM 7213</strain>
    </source>
</reference>
<accession>R4KHL7</accession>
<proteinExistence type="predicted"/>
<dbReference type="KEGG" id="dgi:Desgi_1677"/>
<sequence>MSIGRCRVCDLSPYAPDGLEVPYKMRITTPCPNVQSYIKNPKNFLPIKPVCPNNSSHRPHWNANWDRELCLDHVNATRITIFNAYCEQCHETISYWPEFVLPYQREPLETHEQVVIEHLQGISLRESAAKIGYDPRTLSRWLKLILTQALALINEVVARILSIMNQEILPLTAAVAREATMLILAWLRNYAGWISFPRPNRLMGLCNLLGRGDWDLWGALLGNAKSRAKKEYSPG</sequence>
<dbReference type="AlphaFoldDB" id="R4KHL7"/>
<protein>
    <submittedName>
        <fullName evidence="1">Uncharacterized protein</fullName>
    </submittedName>
</protein>
<gene>
    <name evidence="1" type="ORF">Desgi_1677</name>
</gene>
<dbReference type="Proteomes" id="UP000013520">
    <property type="component" value="Chromosome"/>
</dbReference>
<name>R4KHL7_9FIRM</name>
<dbReference type="STRING" id="767817.Desgi_1677"/>
<evidence type="ECO:0000313" key="2">
    <source>
        <dbReference type="Proteomes" id="UP000013520"/>
    </source>
</evidence>
<keyword evidence="2" id="KW-1185">Reference proteome</keyword>